<feature type="binding site" evidence="16">
    <location>
        <begin position="395"/>
        <end position="400"/>
    </location>
    <ligand>
        <name>substrate</name>
    </ligand>
</feature>
<dbReference type="GO" id="GO:0033942">
    <property type="term" value="F:4-alpha-D-(1-&gt;4)-alpha-D-glucanotrehalose trehalohydrolase activity"/>
    <property type="evidence" value="ECO:0007669"/>
    <property type="project" value="UniProtKB-EC"/>
</dbReference>
<dbReference type="Gene3D" id="2.60.40.10">
    <property type="entry name" value="Immunoglobulins"/>
    <property type="match status" value="1"/>
</dbReference>
<dbReference type="GO" id="GO:0005737">
    <property type="term" value="C:cytoplasm"/>
    <property type="evidence" value="ECO:0007669"/>
    <property type="project" value="UniProtKB-SubCell"/>
</dbReference>
<protein>
    <recommendedName>
        <fullName evidence="5 13">Malto-oligosyltrehalose trehalohydrolase</fullName>
        <shortName evidence="14">MTHase</shortName>
        <ecNumber evidence="4 13">3.2.1.141</ecNumber>
    </recommendedName>
    <alternativeName>
        <fullName evidence="11 14">4-alpha-D-((1-&gt;4)-alpha-D-glucano)trehalose trehalohydrolase</fullName>
    </alternativeName>
    <alternativeName>
        <fullName evidence="10 14">Maltooligosyl trehalose trehalohydrolase</fullName>
    </alternativeName>
</protein>
<evidence type="ECO:0000256" key="15">
    <source>
        <dbReference type="PIRSR" id="PIRSR006337-1"/>
    </source>
</evidence>
<dbReference type="EC" id="3.2.1.141" evidence="4 13"/>
<evidence type="ECO:0000313" key="19">
    <source>
        <dbReference type="EMBL" id="GAO31245.1"/>
    </source>
</evidence>
<evidence type="ECO:0000256" key="10">
    <source>
        <dbReference type="ARBA" id="ARBA00032057"/>
    </source>
</evidence>
<gene>
    <name evidence="19" type="ORF">JCM15548_13592</name>
</gene>
<evidence type="ECO:0000256" key="3">
    <source>
        <dbReference type="ARBA" id="ARBA00008061"/>
    </source>
</evidence>
<feature type="active site" description="Nucleophile" evidence="15">
    <location>
        <position position="265"/>
    </location>
</feature>
<feature type="binding site" evidence="16">
    <location>
        <begin position="263"/>
        <end position="268"/>
    </location>
    <ligand>
        <name>substrate</name>
    </ligand>
</feature>
<dbReference type="PANTHER" id="PTHR43651:SF11">
    <property type="entry name" value="MALTO-OLIGOSYLTREHALOSE TREHALOHYDROLASE"/>
    <property type="match status" value="1"/>
</dbReference>
<evidence type="ECO:0000256" key="9">
    <source>
        <dbReference type="ARBA" id="ARBA00023295"/>
    </source>
</evidence>
<dbReference type="PANTHER" id="PTHR43651">
    <property type="entry name" value="1,4-ALPHA-GLUCAN-BRANCHING ENZYME"/>
    <property type="match status" value="1"/>
</dbReference>
<evidence type="ECO:0000256" key="16">
    <source>
        <dbReference type="PIRSR" id="PIRSR006337-2"/>
    </source>
</evidence>
<comment type="pathway">
    <text evidence="2 14">Glycan biosynthesis; trehalose biosynthesis.</text>
</comment>
<dbReference type="SUPFAM" id="SSF51445">
    <property type="entry name" value="(Trans)glycosidases"/>
    <property type="match status" value="1"/>
</dbReference>
<evidence type="ECO:0000259" key="18">
    <source>
        <dbReference type="SMART" id="SM00642"/>
    </source>
</evidence>
<comment type="similarity">
    <text evidence="3 14">Belongs to the glycosyl hydrolase 13 family.</text>
</comment>
<keyword evidence="20" id="KW-1185">Reference proteome</keyword>
<comment type="catalytic activity">
    <reaction evidence="12 14">
        <text>hydrolysis of (1-&gt;4)-alpha-D-glucosidic linkage in 4-alpha-D-[(1-&gt;4)-alpha-D-glucanosyl]n trehalose to yield trehalose and (1-&gt;4)-alpha-D-glucan.</text>
        <dbReference type="EC" id="3.2.1.141"/>
    </reaction>
</comment>
<evidence type="ECO:0000256" key="2">
    <source>
        <dbReference type="ARBA" id="ARBA00005199"/>
    </source>
</evidence>
<feature type="binding site" evidence="16">
    <location>
        <begin position="327"/>
        <end position="331"/>
    </location>
    <ligand>
        <name>substrate</name>
    </ligand>
</feature>
<dbReference type="Pfam" id="PF00128">
    <property type="entry name" value="Alpha-amylase"/>
    <property type="match status" value="1"/>
</dbReference>
<sequence length="609" mass="68617">MVVSPYIYARPGISVWPDGKTDALVWSPLATKVEVLPAKGAPIVLEPKEFGFWEGQDLKINAGETYQLRLDGEEAFPDPASLSQPEGVHGPSRVTDLGDFVWNDAQWRSPDLEDLIIYELHVGTFSGRGDFEGVEERLSELVELGVTAIELMPVAQFPGGRNWGYDGVFPYAVQWEYGGAKGLQKLVNACHEKGLAVILDVVYNHLGPEGNYLGQFGPYFTDKYQTPWGAAINFDDAWCDGVRHYFIQNTLMWLRDFHIDGLRLDAVHAIKDNSALPVLAQLKTAVEALNRSSGQKHFLIAECDLNDVKYLNPINSGGYAMDAQWCDEFHHALHAQVTGEVKGYYSDFGGMDPLEKTLKSGFVYDGIWSPHRKKIFGSRPHGIAPSRLVVFSQNHDQIGNRMLGDRLSALLDHERLKLVAGFTLLSPFTPLLFMGEEYGEKQPFLYFTSHGDPQLIEAVRKGRQNEFKDFMKDEKAPDPQSDETFQRSRLTDRARWSDEQRTLRVFYQKLIRLRKSILTGSDKQGREIGREAPEVLSIAYHSARQFIRITFNFGKNPYAMSLPPGSYKLLFYSADPEWSGHGEEPLNAQPEAPEQILTGHSFSVLQQKP</sequence>
<dbReference type="OrthoDB" id="9761875at2"/>
<proteinExistence type="inferred from homology"/>
<keyword evidence="7 14" id="KW-0378">Hydrolase</keyword>
<evidence type="ECO:0000256" key="5">
    <source>
        <dbReference type="ARBA" id="ARBA00015938"/>
    </source>
</evidence>
<dbReference type="STRING" id="1236989.JCM15548_13592"/>
<feature type="site" description="Transition state stabilizer" evidence="17">
    <location>
        <position position="396"/>
    </location>
</feature>
<reference evidence="19 20" key="1">
    <citation type="journal article" date="2015" name="Microbes Environ.">
        <title>Distribution and evolution of nitrogen fixation genes in the phylum bacteroidetes.</title>
        <authorList>
            <person name="Inoue J."/>
            <person name="Oshima K."/>
            <person name="Suda W."/>
            <person name="Sakamoto M."/>
            <person name="Iino T."/>
            <person name="Noda S."/>
            <person name="Hongoh Y."/>
            <person name="Hattori M."/>
            <person name="Ohkuma M."/>
        </authorList>
    </citation>
    <scope>NUCLEOTIDE SEQUENCE [LARGE SCALE GENOMIC DNA]</scope>
    <source>
        <strain evidence="19">JCM 15548</strain>
    </source>
</reference>
<evidence type="ECO:0000256" key="4">
    <source>
        <dbReference type="ARBA" id="ARBA00012268"/>
    </source>
</evidence>
<dbReference type="CDD" id="cd02853">
    <property type="entry name" value="E_set_MTHase_like_N"/>
    <property type="match status" value="1"/>
</dbReference>
<evidence type="ECO:0000256" key="7">
    <source>
        <dbReference type="ARBA" id="ARBA00022801"/>
    </source>
</evidence>
<dbReference type="SMART" id="SM00642">
    <property type="entry name" value="Aamy"/>
    <property type="match status" value="1"/>
</dbReference>
<dbReference type="PIRSF" id="PIRSF006337">
    <property type="entry name" value="Trehalose_TreZ"/>
    <property type="match status" value="1"/>
</dbReference>
<evidence type="ECO:0000256" key="17">
    <source>
        <dbReference type="PIRSR" id="PIRSR006337-3"/>
    </source>
</evidence>
<evidence type="ECO:0000256" key="8">
    <source>
        <dbReference type="ARBA" id="ARBA00023277"/>
    </source>
</evidence>
<keyword evidence="9 14" id="KW-0326">Glycosidase</keyword>
<dbReference type="Proteomes" id="UP000032900">
    <property type="component" value="Unassembled WGS sequence"/>
</dbReference>
<feature type="active site" description="Proton donor" evidence="15">
    <location>
        <position position="302"/>
    </location>
</feature>
<evidence type="ECO:0000256" key="14">
    <source>
        <dbReference type="PIRNR" id="PIRNR006337"/>
    </source>
</evidence>
<dbReference type="GO" id="GO:0005992">
    <property type="term" value="P:trehalose biosynthetic process"/>
    <property type="evidence" value="ECO:0007669"/>
    <property type="project" value="UniProtKB-UniRule"/>
</dbReference>
<dbReference type="NCBIfam" id="TIGR02402">
    <property type="entry name" value="trehalose_TreZ"/>
    <property type="match status" value="1"/>
</dbReference>
<dbReference type="SUPFAM" id="SSF81296">
    <property type="entry name" value="E set domains"/>
    <property type="match status" value="1"/>
</dbReference>
<dbReference type="InterPro" id="IPR014756">
    <property type="entry name" value="Ig_E-set"/>
</dbReference>
<dbReference type="AlphaFoldDB" id="A0A0E9M290"/>
<dbReference type="InterPro" id="IPR013783">
    <property type="entry name" value="Ig-like_fold"/>
</dbReference>
<organism evidence="19 20">
    <name type="scientific">Geofilum rubicundum JCM 15548</name>
    <dbReference type="NCBI Taxonomy" id="1236989"/>
    <lineage>
        <taxon>Bacteria</taxon>
        <taxon>Pseudomonadati</taxon>
        <taxon>Bacteroidota</taxon>
        <taxon>Bacteroidia</taxon>
        <taxon>Marinilabiliales</taxon>
        <taxon>Marinilabiliaceae</taxon>
        <taxon>Geofilum</taxon>
    </lineage>
</organism>
<dbReference type="InterPro" id="IPR017853">
    <property type="entry name" value="GH"/>
</dbReference>
<evidence type="ECO:0000256" key="1">
    <source>
        <dbReference type="ARBA" id="ARBA00004496"/>
    </source>
</evidence>
<dbReference type="Gene3D" id="3.20.20.80">
    <property type="entry name" value="Glycosidases"/>
    <property type="match status" value="1"/>
</dbReference>
<dbReference type="RefSeq" id="WP_062127167.1">
    <property type="nucleotide sequence ID" value="NZ_BAZW01000042.1"/>
</dbReference>
<evidence type="ECO:0000256" key="12">
    <source>
        <dbReference type="ARBA" id="ARBA00034013"/>
    </source>
</evidence>
<keyword evidence="6" id="KW-0963">Cytoplasm</keyword>
<dbReference type="Gene3D" id="1.10.10.760">
    <property type="entry name" value="E-set domains of sugar-utilizing enzymes"/>
    <property type="match status" value="1"/>
</dbReference>
<accession>A0A0E9M290</accession>
<dbReference type="InterPro" id="IPR006047">
    <property type="entry name" value="GH13_cat_dom"/>
</dbReference>
<dbReference type="CDD" id="cd11325">
    <property type="entry name" value="AmyAc_GTHase"/>
    <property type="match status" value="1"/>
</dbReference>
<dbReference type="UniPathway" id="UPA00299"/>
<evidence type="ECO:0000256" key="13">
    <source>
        <dbReference type="NCBIfam" id="TIGR02402"/>
    </source>
</evidence>
<keyword evidence="8" id="KW-0119">Carbohydrate metabolism</keyword>
<dbReference type="EMBL" id="BAZW01000042">
    <property type="protein sequence ID" value="GAO31245.1"/>
    <property type="molecule type" value="Genomic_DNA"/>
</dbReference>
<evidence type="ECO:0000313" key="20">
    <source>
        <dbReference type="Proteomes" id="UP000032900"/>
    </source>
</evidence>
<feature type="domain" description="Glycosyl hydrolase family 13 catalytic" evidence="18">
    <location>
        <begin position="119"/>
        <end position="514"/>
    </location>
</feature>
<comment type="caution">
    <text evidence="19">The sequence shown here is derived from an EMBL/GenBank/DDBJ whole genome shotgun (WGS) entry which is preliminary data.</text>
</comment>
<dbReference type="InterPro" id="IPR012768">
    <property type="entry name" value="Trehalose_TreZ"/>
</dbReference>
<evidence type="ECO:0000256" key="6">
    <source>
        <dbReference type="ARBA" id="ARBA00022490"/>
    </source>
</evidence>
<comment type="subcellular location">
    <subcellularLocation>
        <location evidence="1 15">Cytoplasm</location>
    </subcellularLocation>
</comment>
<evidence type="ECO:0000256" key="11">
    <source>
        <dbReference type="ARBA" id="ARBA00033284"/>
    </source>
</evidence>
<dbReference type="InterPro" id="IPR044901">
    <property type="entry name" value="Trehalose_TreZ_E-set_sf"/>
</dbReference>
<name>A0A0E9M290_9BACT</name>